<feature type="compositionally biased region" description="Polar residues" evidence="1">
    <location>
        <begin position="1"/>
        <end position="30"/>
    </location>
</feature>
<dbReference type="Proteomes" id="UP001165082">
    <property type="component" value="Unassembled WGS sequence"/>
</dbReference>
<evidence type="ECO:0000313" key="2">
    <source>
        <dbReference type="EMBL" id="GMI12048.1"/>
    </source>
</evidence>
<keyword evidence="3" id="KW-1185">Reference proteome</keyword>
<proteinExistence type="predicted"/>
<comment type="caution">
    <text evidence="2">The sequence shown here is derived from an EMBL/GenBank/DDBJ whole genome shotgun (WGS) entry which is preliminary data.</text>
</comment>
<feature type="compositionally biased region" description="Basic residues" evidence="1">
    <location>
        <begin position="67"/>
        <end position="89"/>
    </location>
</feature>
<feature type="non-terminal residue" evidence="2">
    <location>
        <position position="104"/>
    </location>
</feature>
<evidence type="ECO:0000313" key="3">
    <source>
        <dbReference type="Proteomes" id="UP001165082"/>
    </source>
</evidence>
<feature type="compositionally biased region" description="Basic and acidic residues" evidence="1">
    <location>
        <begin position="54"/>
        <end position="64"/>
    </location>
</feature>
<name>A0A9W7KUE2_9STRA</name>
<feature type="compositionally biased region" description="Low complexity" evidence="1">
    <location>
        <begin position="39"/>
        <end position="51"/>
    </location>
</feature>
<protein>
    <submittedName>
        <fullName evidence="2">Uncharacterized protein</fullName>
    </submittedName>
</protein>
<sequence length="104" mass="11342">MGASASAQPDHSSISPPPATQSSPLPISNGRSHSRSRSSSRLSSSAHPSPAFEELQKVRSERVASQKLKKEKRPSRGKQHDRRGGRKHKDQGLKEAKSVPNVRK</sequence>
<dbReference type="EMBL" id="BRXZ01000457">
    <property type="protein sequence ID" value="GMI12048.1"/>
    <property type="molecule type" value="Genomic_DNA"/>
</dbReference>
<reference evidence="2" key="1">
    <citation type="submission" date="2022-07" db="EMBL/GenBank/DDBJ databases">
        <title>Genome analysis of Parmales, a sister group of diatoms, reveals the evolutionary specialization of diatoms from phago-mixotrophs to photoautotrophs.</title>
        <authorList>
            <person name="Ban H."/>
            <person name="Sato S."/>
            <person name="Yoshikawa S."/>
            <person name="Kazumasa Y."/>
            <person name="Nakamura Y."/>
            <person name="Ichinomiya M."/>
            <person name="Saitoh K."/>
            <person name="Sato N."/>
            <person name="Blanc-Mathieu R."/>
            <person name="Endo H."/>
            <person name="Kuwata A."/>
            <person name="Ogata H."/>
        </authorList>
    </citation>
    <scope>NUCLEOTIDE SEQUENCE</scope>
</reference>
<accession>A0A9W7KUE2</accession>
<evidence type="ECO:0000256" key="1">
    <source>
        <dbReference type="SAM" id="MobiDB-lite"/>
    </source>
</evidence>
<organism evidence="2 3">
    <name type="scientific">Triparma retinervis</name>
    <dbReference type="NCBI Taxonomy" id="2557542"/>
    <lineage>
        <taxon>Eukaryota</taxon>
        <taxon>Sar</taxon>
        <taxon>Stramenopiles</taxon>
        <taxon>Ochrophyta</taxon>
        <taxon>Bolidophyceae</taxon>
        <taxon>Parmales</taxon>
        <taxon>Triparmaceae</taxon>
        <taxon>Triparma</taxon>
    </lineage>
</organism>
<feature type="region of interest" description="Disordered" evidence="1">
    <location>
        <begin position="1"/>
        <end position="104"/>
    </location>
</feature>
<dbReference type="AlphaFoldDB" id="A0A9W7KUE2"/>
<gene>
    <name evidence="2" type="ORF">TrRE_jg2843</name>
</gene>